<protein>
    <submittedName>
        <fullName evidence="5">Hypothetical leucine rich repeat calmodulin binding protein</fullName>
    </submittedName>
</protein>
<sequence length="1536" mass="168299">MTAEKLLEPGGDHSELKPRPWSPPVKPAPANWPSTRKSSNARKRPRTSSALSSSSAVTTSPSSTFLPPHPPYSNNYINEDVAADAADLGRTRPPMDSPSRLRNKASPETGNVRPSQLPLLHGGGSNNGSSCSGTGDNSDAHLSKSAKLLEEDRKKVASIRSFLLNFLEGRDCSIKKRLDLYVHQTETGRPVTDAVVQEVCKLRPEMIGLSLRNCIEVTDVGMWCIARHTTALRELNVGGCHSVTNIGLRSLAICCDNMEQLDFTSCTRLTDLGLRVIGGGCWSLKSLSLEGCSHVSDTGVAEIAKLSTGLTYLNISRCERVGEYGDRALIQLGRSCHQLTGLDAFGCSHAQVWLLHVGVITLDPGLLSVARGCPKLEKLMLTGCGGITGKSVRALARGCSKLRDLSLSGCGGVGNGDLKELARGCTSLRHLNIAQCRQVNAHGLAALARGLKNLTELDVGGCEKVDDSALRALCSMNAQFLNLSGCSAITEMGVTGIAMNCTALSSLNVTGCPGIGRRFMAELCHSMKLSEPAQAFFGFQPRKNAKELLAKKEATNRRIIAAIVVQSLMRGRLARGRSSIVRRNWIIKTRLAIAQAIIRGYFVRKWYRAWRAQVREQRAAAAIQATWRMLGDRRTTERLRREKLFRERGQSLATRIQAGWWGYRGRVRMVEVRAIRARRLLLEARTQARRELAAIVIQSNLRRLFAQKELLELRRLRDEALERERRNQAAAVLIQSLARMRQGRAVLAALKARRDLKILEWEMALKVQAAWRGRVAKMMVMTMRILREQARQNAAAITIQSFWRAVRARHLATIQRALFKIRQMQDGASKEIQRIYRGFKGRLRAKARRKVFESDLGREAAAMNIERVFRGHKGRERFECKQHLRALESKARPLLLKLDELTQNAAKLSERQRFVVTAVEPLRAEHVTIREELFHIRHTTDKYTDSDKINGCRQRFLTKFLQVRLVELKANVEERLEKLDAETIEIEVKERHNTRVLRQTERELIPLGKGTVEKVKLLRTARLRKKARSERSGSITIQRIFRGWRVRRAINSWYRDYWIESEDAATGDVYYVNTWNQEIRWVKPLEISLFEESSGGGATNRPGTANSSKDSDADEELGVDTVSSRFRKRLVELTGEATRAAEEEERFLRHVVANIATISASYSITKSNGGDEKGVESAADQTLLALAAAREWGFVSTDSRFSLPSPGTTKNKCWYRAKTSEYFWGGNPPLLGLLPCFPENMGSNEGNPGSFAGGSGGGGSVGTHSTLGNEGVAAGGTAEGGAGSPDGVAVVHPELGLVFVDRASGEAWLKTQDLGLLLNRSEKVCDIGRAGWCQLKAAVPTEAAFAAVAEDGFVRGGGSACKEGGTVKGPSGDSPRAATPAAAAEVDGTATAGEVVPDASRSGGSSTSRPLFTFFHHAQMGEARWCLSPRSALLATPRTPRREASQARLAAAGAQGWDSENTSGVGGNDEQSFAATDLGASALTTGHSNDESGDGWEVVEDADMVFYYNQRLGISTWEPPPGWAQGGSQGIYGAGG</sequence>
<feature type="coiled-coil region" evidence="2">
    <location>
        <begin position="962"/>
        <end position="989"/>
    </location>
</feature>
<dbReference type="SMART" id="SM00367">
    <property type="entry name" value="LRR_CC"/>
    <property type="match status" value="10"/>
</dbReference>
<dbReference type="InterPro" id="IPR057207">
    <property type="entry name" value="FBXL15_LRR"/>
</dbReference>
<feature type="compositionally biased region" description="Low complexity" evidence="3">
    <location>
        <begin position="1377"/>
        <end position="1392"/>
    </location>
</feature>
<dbReference type="PANTHER" id="PTHR13382:SF76">
    <property type="entry name" value="F-BOX AND LEUCINE-RICH REPEAT PROTEIN 14-RELATED"/>
    <property type="match status" value="1"/>
</dbReference>
<evidence type="ECO:0000256" key="2">
    <source>
        <dbReference type="SAM" id="Coils"/>
    </source>
</evidence>
<name>D7G8U9_ECTSI</name>
<dbReference type="EMBL" id="FN649735">
    <property type="protein sequence ID" value="CBJ28117.1"/>
    <property type="molecule type" value="Genomic_DNA"/>
</dbReference>
<dbReference type="Gene3D" id="3.80.10.10">
    <property type="entry name" value="Ribonuclease Inhibitor"/>
    <property type="match status" value="3"/>
</dbReference>
<keyword evidence="6" id="KW-1185">Reference proteome</keyword>
<dbReference type="InterPro" id="IPR050648">
    <property type="entry name" value="F-box_LRR-repeat"/>
</dbReference>
<dbReference type="PROSITE" id="PS01159">
    <property type="entry name" value="WW_DOMAIN_1"/>
    <property type="match status" value="1"/>
</dbReference>
<reference evidence="5 6" key="1">
    <citation type="journal article" date="2010" name="Nature">
        <title>The Ectocarpus genome and the independent evolution of multicellularity in brown algae.</title>
        <authorList>
            <person name="Cock J.M."/>
            <person name="Sterck L."/>
            <person name="Rouze P."/>
            <person name="Scornet D."/>
            <person name="Allen A.E."/>
            <person name="Amoutzias G."/>
            <person name="Anthouard V."/>
            <person name="Artiguenave F."/>
            <person name="Aury J.M."/>
            <person name="Badger J.H."/>
            <person name="Beszteri B."/>
            <person name="Billiau K."/>
            <person name="Bonnet E."/>
            <person name="Bothwell J.H."/>
            <person name="Bowler C."/>
            <person name="Boyen C."/>
            <person name="Brownlee C."/>
            <person name="Carrano C.J."/>
            <person name="Charrier B."/>
            <person name="Cho G.Y."/>
            <person name="Coelho S.M."/>
            <person name="Collen J."/>
            <person name="Corre E."/>
            <person name="Da Silva C."/>
            <person name="Delage L."/>
            <person name="Delaroque N."/>
            <person name="Dittami S.M."/>
            <person name="Doulbeau S."/>
            <person name="Elias M."/>
            <person name="Farnham G."/>
            <person name="Gachon C.M."/>
            <person name="Gschloessl B."/>
            <person name="Heesch S."/>
            <person name="Jabbari K."/>
            <person name="Jubin C."/>
            <person name="Kawai H."/>
            <person name="Kimura K."/>
            <person name="Kloareg B."/>
            <person name="Kupper F.C."/>
            <person name="Lang D."/>
            <person name="Le Bail A."/>
            <person name="Leblanc C."/>
            <person name="Lerouge P."/>
            <person name="Lohr M."/>
            <person name="Lopez P.J."/>
            <person name="Martens C."/>
            <person name="Maumus F."/>
            <person name="Michel G."/>
            <person name="Miranda-Saavedra D."/>
            <person name="Morales J."/>
            <person name="Moreau H."/>
            <person name="Motomura T."/>
            <person name="Nagasato C."/>
            <person name="Napoli C.A."/>
            <person name="Nelson D.R."/>
            <person name="Nyvall-Collen P."/>
            <person name="Peters A.F."/>
            <person name="Pommier C."/>
            <person name="Potin P."/>
            <person name="Poulain J."/>
            <person name="Quesneville H."/>
            <person name="Read B."/>
            <person name="Rensing S.A."/>
            <person name="Ritter A."/>
            <person name="Rousvoal S."/>
            <person name="Samanta M."/>
            <person name="Samson G."/>
            <person name="Schroeder D.C."/>
            <person name="Segurens B."/>
            <person name="Strittmatter M."/>
            <person name="Tonon T."/>
            <person name="Tregear J.W."/>
            <person name="Valentin K."/>
            <person name="von Dassow P."/>
            <person name="Yamagishi T."/>
            <person name="Van de Peer Y."/>
            <person name="Wincker P."/>
        </authorList>
    </citation>
    <scope>NUCLEOTIDE SEQUENCE [LARGE SCALE GENOMIC DNA]</scope>
    <source>
        <strain evidence="6">Ec32 / CCAP1310/4</strain>
    </source>
</reference>
<feature type="domain" description="WW" evidence="4">
    <location>
        <begin position="1494"/>
        <end position="1522"/>
    </location>
</feature>
<dbReference type="InterPro" id="IPR032675">
    <property type="entry name" value="LRR_dom_sf"/>
</dbReference>
<dbReference type="InterPro" id="IPR006553">
    <property type="entry name" value="Leu-rich_rpt_Cys-con_subtyp"/>
</dbReference>
<organism evidence="5 6">
    <name type="scientific">Ectocarpus siliculosus</name>
    <name type="common">Brown alga</name>
    <name type="synonym">Conferva siliculosa</name>
    <dbReference type="NCBI Taxonomy" id="2880"/>
    <lineage>
        <taxon>Eukaryota</taxon>
        <taxon>Sar</taxon>
        <taxon>Stramenopiles</taxon>
        <taxon>Ochrophyta</taxon>
        <taxon>PX clade</taxon>
        <taxon>Phaeophyceae</taxon>
        <taxon>Ectocarpales</taxon>
        <taxon>Ectocarpaceae</taxon>
        <taxon>Ectocarpus</taxon>
    </lineage>
</organism>
<gene>
    <name evidence="5" type="ORF">Esi_0092_0025</name>
</gene>
<feature type="region of interest" description="Disordered" evidence="3">
    <location>
        <begin position="1"/>
        <end position="76"/>
    </location>
</feature>
<dbReference type="InterPro" id="IPR000048">
    <property type="entry name" value="IQ_motif_EF-hand-BS"/>
</dbReference>
<dbReference type="Pfam" id="PF00612">
    <property type="entry name" value="IQ"/>
    <property type="match status" value="2"/>
</dbReference>
<feature type="compositionally biased region" description="Low complexity" evidence="3">
    <location>
        <begin position="47"/>
        <end position="64"/>
    </location>
</feature>
<dbReference type="SMART" id="SM00456">
    <property type="entry name" value="WW"/>
    <property type="match status" value="2"/>
</dbReference>
<feature type="region of interest" description="Disordered" evidence="3">
    <location>
        <begin position="1093"/>
        <end position="1119"/>
    </location>
</feature>
<feature type="region of interest" description="Disordered" evidence="3">
    <location>
        <begin position="88"/>
        <end position="140"/>
    </location>
</feature>
<dbReference type="OrthoDB" id="423607at2759"/>
<feature type="compositionally biased region" description="Low complexity" evidence="3">
    <location>
        <begin position="1262"/>
        <end position="1272"/>
    </location>
</feature>
<feature type="region of interest" description="Disordered" evidence="3">
    <location>
        <begin position="1437"/>
        <end position="1472"/>
    </location>
</feature>
<evidence type="ECO:0000313" key="5">
    <source>
        <dbReference type="EMBL" id="CBJ28117.1"/>
    </source>
</evidence>
<dbReference type="PROSITE" id="PS50096">
    <property type="entry name" value="IQ"/>
    <property type="match status" value="9"/>
</dbReference>
<dbReference type="InParanoid" id="D7G8U9"/>
<dbReference type="PROSITE" id="PS50020">
    <property type="entry name" value="WW_DOMAIN_2"/>
    <property type="match status" value="1"/>
</dbReference>
<feature type="compositionally biased region" description="Polar residues" evidence="3">
    <location>
        <begin position="1458"/>
        <end position="1472"/>
    </location>
</feature>
<dbReference type="InterPro" id="IPR001202">
    <property type="entry name" value="WW_dom"/>
</dbReference>
<dbReference type="Pfam" id="PF25372">
    <property type="entry name" value="DUF7885"/>
    <property type="match status" value="2"/>
</dbReference>
<dbReference type="STRING" id="2880.D7G8U9"/>
<evidence type="ECO:0000256" key="3">
    <source>
        <dbReference type="SAM" id="MobiDB-lite"/>
    </source>
</evidence>
<feature type="compositionally biased region" description="Gly residues" evidence="3">
    <location>
        <begin position="1273"/>
        <end position="1284"/>
    </location>
</feature>
<dbReference type="PANTHER" id="PTHR13382">
    <property type="entry name" value="MITOCHONDRIAL ATP SYNTHASE COUPLING FACTOR B"/>
    <property type="match status" value="1"/>
</dbReference>
<evidence type="ECO:0000256" key="1">
    <source>
        <dbReference type="ARBA" id="ARBA00022786"/>
    </source>
</evidence>
<evidence type="ECO:0000259" key="4">
    <source>
        <dbReference type="PROSITE" id="PS50020"/>
    </source>
</evidence>
<feature type="region of interest" description="Disordered" evidence="3">
    <location>
        <begin position="1247"/>
        <end position="1284"/>
    </location>
</feature>
<dbReference type="CDD" id="cd23767">
    <property type="entry name" value="IQCD"/>
    <property type="match status" value="1"/>
</dbReference>
<keyword evidence="1" id="KW-0833">Ubl conjugation pathway</keyword>
<dbReference type="GO" id="GO:0005737">
    <property type="term" value="C:cytoplasm"/>
    <property type="evidence" value="ECO:0007669"/>
    <property type="project" value="TreeGrafter"/>
</dbReference>
<dbReference type="Proteomes" id="UP000002630">
    <property type="component" value="Linkage Group LG10"/>
</dbReference>
<dbReference type="eggNOG" id="KOG1947">
    <property type="taxonomic scope" value="Eukaryota"/>
</dbReference>
<feature type="region of interest" description="Disordered" evidence="3">
    <location>
        <begin position="1362"/>
        <end position="1407"/>
    </location>
</feature>
<proteinExistence type="predicted"/>
<evidence type="ECO:0000313" key="6">
    <source>
        <dbReference type="Proteomes" id="UP000002630"/>
    </source>
</evidence>
<feature type="compositionally biased region" description="Gly residues" evidence="3">
    <location>
        <begin position="1251"/>
        <end position="1261"/>
    </location>
</feature>
<dbReference type="SMART" id="SM00015">
    <property type="entry name" value="IQ"/>
    <property type="match status" value="11"/>
</dbReference>
<feature type="compositionally biased region" description="Low complexity" evidence="3">
    <location>
        <begin position="127"/>
        <end position="137"/>
    </location>
</feature>
<feature type="compositionally biased region" description="Basic and acidic residues" evidence="3">
    <location>
        <begin position="1"/>
        <end position="18"/>
    </location>
</feature>
<accession>D7G8U9</accession>
<dbReference type="EMBL" id="FN649160">
    <property type="protein sequence ID" value="CBJ28117.1"/>
    <property type="molecule type" value="Genomic_DNA"/>
</dbReference>
<dbReference type="SUPFAM" id="SSF52047">
    <property type="entry name" value="RNI-like"/>
    <property type="match status" value="1"/>
</dbReference>
<keyword evidence="2" id="KW-0175">Coiled coil</keyword>
<dbReference type="CDD" id="cd00201">
    <property type="entry name" value="WW"/>
    <property type="match status" value="1"/>
</dbReference>